<proteinExistence type="inferred from homology"/>
<feature type="domain" description="STAS" evidence="3">
    <location>
        <begin position="22"/>
        <end position="110"/>
    </location>
</feature>
<dbReference type="Gene3D" id="3.30.750.24">
    <property type="entry name" value="STAS domain"/>
    <property type="match status" value="1"/>
</dbReference>
<evidence type="ECO:0000256" key="1">
    <source>
        <dbReference type="ARBA" id="ARBA00009013"/>
    </source>
</evidence>
<organism evidence="4 5">
    <name type="scientific">Variovorax ginsengisoli</name>
    <dbReference type="NCBI Taxonomy" id="363844"/>
    <lineage>
        <taxon>Bacteria</taxon>
        <taxon>Pseudomonadati</taxon>
        <taxon>Pseudomonadota</taxon>
        <taxon>Betaproteobacteria</taxon>
        <taxon>Burkholderiales</taxon>
        <taxon>Comamonadaceae</taxon>
        <taxon>Variovorax</taxon>
    </lineage>
</organism>
<evidence type="ECO:0000259" key="3">
    <source>
        <dbReference type="PROSITE" id="PS50801"/>
    </source>
</evidence>
<reference evidence="4 5" key="1">
    <citation type="submission" date="2023-07" db="EMBL/GenBank/DDBJ databases">
        <title>Sorghum-associated microbial communities from plants grown in Nebraska, USA.</title>
        <authorList>
            <person name="Schachtman D."/>
        </authorList>
    </citation>
    <scope>NUCLEOTIDE SEQUENCE [LARGE SCALE GENOMIC DNA]</scope>
    <source>
        <strain evidence="4 5">DS1607</strain>
    </source>
</reference>
<evidence type="ECO:0000256" key="2">
    <source>
        <dbReference type="RuleBase" id="RU003749"/>
    </source>
</evidence>
<dbReference type="InterPro" id="IPR003658">
    <property type="entry name" value="Anti-sigma_ant"/>
</dbReference>
<name>A0ABT9SD36_9BURK</name>
<dbReference type="PANTHER" id="PTHR33495">
    <property type="entry name" value="ANTI-SIGMA FACTOR ANTAGONIST TM_1081-RELATED-RELATED"/>
    <property type="match status" value="1"/>
</dbReference>
<keyword evidence="5" id="KW-1185">Reference proteome</keyword>
<dbReference type="RefSeq" id="WP_307692018.1">
    <property type="nucleotide sequence ID" value="NZ_JAUSRO010000017.1"/>
</dbReference>
<dbReference type="NCBIfam" id="TIGR00377">
    <property type="entry name" value="ant_ant_sig"/>
    <property type="match status" value="1"/>
</dbReference>
<dbReference type="InterPro" id="IPR002645">
    <property type="entry name" value="STAS_dom"/>
</dbReference>
<dbReference type="SUPFAM" id="SSF52091">
    <property type="entry name" value="SpoIIaa-like"/>
    <property type="match status" value="1"/>
</dbReference>
<sequence>MKLLGTLEGDNVFVVDMHEENLDASNVLAFKEAVQQLLKDQARVVLDLEGVRFIDSSGIGALLSCMRQVAQQRGEVRLCNLSGTVIALFELMRLNRVFRIYDSRADAVAF</sequence>
<gene>
    <name evidence="4" type="ORF">J2W36_004542</name>
</gene>
<dbReference type="Pfam" id="PF01740">
    <property type="entry name" value="STAS"/>
    <property type="match status" value="1"/>
</dbReference>
<evidence type="ECO:0000313" key="5">
    <source>
        <dbReference type="Proteomes" id="UP001226867"/>
    </source>
</evidence>
<comment type="similarity">
    <text evidence="1 2">Belongs to the anti-sigma-factor antagonist family.</text>
</comment>
<evidence type="ECO:0000313" key="4">
    <source>
        <dbReference type="EMBL" id="MDP9902265.1"/>
    </source>
</evidence>
<comment type="caution">
    <text evidence="4">The sequence shown here is derived from an EMBL/GenBank/DDBJ whole genome shotgun (WGS) entry which is preliminary data.</text>
</comment>
<dbReference type="InterPro" id="IPR036513">
    <property type="entry name" value="STAS_dom_sf"/>
</dbReference>
<protein>
    <recommendedName>
        <fullName evidence="2">Anti-sigma factor antagonist</fullName>
    </recommendedName>
</protein>
<dbReference type="PANTHER" id="PTHR33495:SF2">
    <property type="entry name" value="ANTI-SIGMA FACTOR ANTAGONIST TM_1081-RELATED"/>
    <property type="match status" value="1"/>
</dbReference>
<dbReference type="Proteomes" id="UP001226867">
    <property type="component" value="Unassembled WGS sequence"/>
</dbReference>
<accession>A0ABT9SD36</accession>
<dbReference type="EMBL" id="JAUSRO010000017">
    <property type="protein sequence ID" value="MDP9902265.1"/>
    <property type="molecule type" value="Genomic_DNA"/>
</dbReference>
<dbReference type="PROSITE" id="PS50801">
    <property type="entry name" value="STAS"/>
    <property type="match status" value="1"/>
</dbReference>
<dbReference type="CDD" id="cd07043">
    <property type="entry name" value="STAS_anti-anti-sigma_factors"/>
    <property type="match status" value="1"/>
</dbReference>